<dbReference type="Gene3D" id="3.40.30.120">
    <property type="match status" value="1"/>
</dbReference>
<dbReference type="NCBIfam" id="NF004829">
    <property type="entry name" value="PRK06183.1-3"/>
    <property type="match status" value="1"/>
</dbReference>
<dbReference type="InterPro" id="IPR050631">
    <property type="entry name" value="PheA/TfdB_FAD_monoxygenase"/>
</dbReference>
<dbReference type="GO" id="GO:0019622">
    <property type="term" value="P:3-(3-hydroxy)phenylpropionate catabolic process"/>
    <property type="evidence" value="ECO:0007669"/>
    <property type="project" value="TreeGrafter"/>
</dbReference>
<evidence type="ECO:0000313" key="4">
    <source>
        <dbReference type="Proteomes" id="UP000477722"/>
    </source>
</evidence>
<dbReference type="PANTHER" id="PTHR43476">
    <property type="entry name" value="3-(3-HYDROXY-PHENYL)PROPIONATE/3-HYDROXYCINNAMIC ACID HYDROXYLASE"/>
    <property type="match status" value="1"/>
</dbReference>
<dbReference type="Gene3D" id="3.50.50.60">
    <property type="entry name" value="FAD/NAD(P)-binding domain"/>
    <property type="match status" value="1"/>
</dbReference>
<sequence length="513" mass="56396">MVLSVLLAQRGRRVDVVERWPRPFGRPRAVAYDSEAGRILAAAGLGGLLAGFGECADEYIWQDAAGETLLYSKISERGWCHWPDSTSMYQPELEEALIARGERLENLRVFRGYRVDDLSEGEDAVRAVAHGADGEALVLDAKWVVGCDGANSFVRGRIDPRMRDFTFSHDWLICDVTLREQRGFRPNNLQICDPARPRTAVSAGPGHRRWEFMRVPGETLEELGTAESAWRLLRRYAGVTPDNARLDRFACYTFEARYAERWRAGRLLLAGDAAHLMPPFAGQGMSSGIRDALNLAWKLDLVLAGKAGEELIDTYTEERSAHVRHAIQLSLHLGQVICQTDEEDAADLHAVLRAARERDMARSAQRPGVHPLVDGFLDRDADGTCAPPVGELTPLGRVSRGGAPALLDDAVGPGWVLLCLDDPRPWLDETCRGYLDEIGAHVVHVRPPGASGHAPAGAVADVDDVYRPFLRGHGAGAVLVRPDFYVFGAVRDNDRLPALVARLRERCAVAAPV</sequence>
<organism evidence="3 4">
    <name type="scientific">Streptomyces boncukensis</name>
    <dbReference type="NCBI Taxonomy" id="2711219"/>
    <lineage>
        <taxon>Bacteria</taxon>
        <taxon>Bacillati</taxon>
        <taxon>Actinomycetota</taxon>
        <taxon>Actinomycetes</taxon>
        <taxon>Kitasatosporales</taxon>
        <taxon>Streptomycetaceae</taxon>
        <taxon>Streptomyces</taxon>
    </lineage>
</organism>
<dbReference type="Proteomes" id="UP000477722">
    <property type="component" value="Unassembled WGS sequence"/>
</dbReference>
<dbReference type="SUPFAM" id="SSF51905">
    <property type="entry name" value="FAD/NAD(P)-binding domain"/>
    <property type="match status" value="1"/>
</dbReference>
<accession>A0A6G4WQQ1</accession>
<dbReference type="InterPro" id="IPR036188">
    <property type="entry name" value="FAD/NAD-bd_sf"/>
</dbReference>
<evidence type="ECO:0000259" key="2">
    <source>
        <dbReference type="Pfam" id="PF01494"/>
    </source>
</evidence>
<proteinExistence type="predicted"/>
<dbReference type="PANTHER" id="PTHR43476:SF3">
    <property type="entry name" value="FAD-BINDING MONOOXYGENASE"/>
    <property type="match status" value="1"/>
</dbReference>
<evidence type="ECO:0000313" key="3">
    <source>
        <dbReference type="EMBL" id="NGO66884.1"/>
    </source>
</evidence>
<dbReference type="PRINTS" id="PR00420">
    <property type="entry name" value="RNGMNOXGNASE"/>
</dbReference>
<dbReference type="InterPro" id="IPR002938">
    <property type="entry name" value="FAD-bd"/>
</dbReference>
<comment type="caution">
    <text evidence="3">The sequence shown here is derived from an EMBL/GenBank/DDBJ whole genome shotgun (WGS) entry which is preliminary data.</text>
</comment>
<keyword evidence="1" id="KW-0560">Oxidoreductase</keyword>
<keyword evidence="4" id="KW-1185">Reference proteome</keyword>
<protein>
    <submittedName>
        <fullName evidence="3">Bifunctional 3-(3-hydroxy-phenyl)propionate/3-hydroxycinnamic acid hydroxylase</fullName>
    </submittedName>
</protein>
<dbReference type="RefSeq" id="WP_165296561.1">
    <property type="nucleotide sequence ID" value="NZ_JAAKZZ010000002.1"/>
</dbReference>
<feature type="domain" description="FAD-binding" evidence="2">
    <location>
        <begin position="1"/>
        <end position="329"/>
    </location>
</feature>
<dbReference type="GO" id="GO:0071949">
    <property type="term" value="F:FAD binding"/>
    <property type="evidence" value="ECO:0007669"/>
    <property type="project" value="InterPro"/>
</dbReference>
<name>A0A6G4WQQ1_9ACTN</name>
<dbReference type="AlphaFoldDB" id="A0A6G4WQQ1"/>
<evidence type="ECO:0000256" key="1">
    <source>
        <dbReference type="ARBA" id="ARBA00023002"/>
    </source>
</evidence>
<gene>
    <name evidence="3" type="ORF">G5C65_00595</name>
</gene>
<dbReference type="GO" id="GO:0008688">
    <property type="term" value="F:3-(3-hydroxyphenyl)propionate hydroxylase activity"/>
    <property type="evidence" value="ECO:0007669"/>
    <property type="project" value="TreeGrafter"/>
</dbReference>
<reference evidence="3 4" key="1">
    <citation type="submission" date="2020-02" db="EMBL/GenBank/DDBJ databases">
        <title>Whole-genome analyses of novel actinobacteria.</title>
        <authorList>
            <person name="Sahin N."/>
            <person name="Tatar D."/>
        </authorList>
    </citation>
    <scope>NUCLEOTIDE SEQUENCE [LARGE SCALE GENOMIC DNA]</scope>
    <source>
        <strain evidence="3 4">SB3404</strain>
    </source>
</reference>
<dbReference type="EMBL" id="JAAKZZ010000002">
    <property type="protein sequence ID" value="NGO66884.1"/>
    <property type="molecule type" value="Genomic_DNA"/>
</dbReference>
<dbReference type="Pfam" id="PF01494">
    <property type="entry name" value="FAD_binding_3"/>
    <property type="match status" value="1"/>
</dbReference>
<dbReference type="Gene3D" id="3.30.70.2450">
    <property type="match status" value="1"/>
</dbReference>